<organism evidence="1">
    <name type="scientific">Hydrogenovibrio crunogenus (strain DSM 25203 / XCL-2)</name>
    <name type="common">Thiomicrospira crunogena</name>
    <dbReference type="NCBI Taxonomy" id="317025"/>
    <lineage>
        <taxon>Bacteria</taxon>
        <taxon>Pseudomonadati</taxon>
        <taxon>Pseudomonadota</taxon>
        <taxon>Gammaproteobacteria</taxon>
        <taxon>Thiotrichales</taxon>
        <taxon>Piscirickettsiaceae</taxon>
        <taxon>Hydrogenovibrio</taxon>
    </lineage>
</organism>
<protein>
    <submittedName>
        <fullName evidence="1">Uncharacterized protein</fullName>
    </submittedName>
</protein>
<name>Q31HT3_HYDCU</name>
<reference evidence="1" key="1">
    <citation type="submission" date="2006-07" db="EMBL/GenBank/DDBJ databases">
        <title>Complete sequence of Thiomicrospira crunogena XCL-2.</title>
        <authorList>
            <consortium name="US DOE Joint Genome Institute"/>
            <person name="Copeland A."/>
            <person name="Lucas S."/>
            <person name="Lapidus A."/>
            <person name="Barry K."/>
            <person name="Detter J.C."/>
            <person name="Glavina del Rio T."/>
            <person name="Hammon N."/>
            <person name="Israni S."/>
            <person name="Dalin E."/>
            <person name="Tice H."/>
            <person name="Pitluck S."/>
            <person name="Chain P."/>
            <person name="Malfatti S."/>
            <person name="Shin M."/>
            <person name="Vergez L."/>
            <person name="Schmutz J."/>
            <person name="Larimer F."/>
            <person name="Land M."/>
            <person name="Hauser L."/>
            <person name="Kyrpides N."/>
            <person name="Lykidis A."/>
            <person name="Scott K.M."/>
            <person name="Sievert S."/>
            <person name="Kerfeld C."/>
            <person name="Freyermuth S."/>
            <person name="Dobrinski K."/>
            <person name="Boller A."/>
            <person name="Fitzpatrick K."/>
            <person name="Thoma P."/>
            <person name="Moore J."/>
            <person name="Richardson P."/>
        </authorList>
    </citation>
    <scope>NUCLEOTIDE SEQUENCE</scope>
    <source>
        <strain evidence="1">XCL-2</strain>
    </source>
</reference>
<dbReference type="KEGG" id="tcx:Tcr_0694"/>
<dbReference type="EMBL" id="CP000109">
    <property type="protein sequence ID" value="ABB41290.1"/>
    <property type="molecule type" value="Genomic_DNA"/>
</dbReference>
<evidence type="ECO:0000313" key="1">
    <source>
        <dbReference type="EMBL" id="ABB41290.1"/>
    </source>
</evidence>
<dbReference type="HOGENOM" id="CLU_2526463_0_0_6"/>
<gene>
    <name evidence="1" type="ordered locus">Tcr_0694</name>
</gene>
<proteinExistence type="predicted"/>
<dbReference type="OrthoDB" id="8926444at2"/>
<dbReference type="STRING" id="317025.Tcr_0694"/>
<dbReference type="AlphaFoldDB" id="Q31HT3"/>
<accession>Q31HT3</accession>
<sequence length="84" mass="9822">MKSEEWTDWYLTESGWHKGSHKIDLHNEVSVNEPSDWVYAGRYLELQRGMSLQKVVMEQRYAEGHSKETVADLIEEFGDVPHSL</sequence>